<dbReference type="AlphaFoldDB" id="A0ABD3TUG3"/>
<dbReference type="Proteomes" id="UP001634393">
    <property type="component" value="Unassembled WGS sequence"/>
</dbReference>
<dbReference type="CDD" id="cd11043">
    <property type="entry name" value="CYP90-like"/>
    <property type="match status" value="1"/>
</dbReference>
<dbReference type="GO" id="GO:0004497">
    <property type="term" value="F:monooxygenase activity"/>
    <property type="evidence" value="ECO:0007669"/>
    <property type="project" value="UniProtKB-KW"/>
</dbReference>
<dbReference type="InterPro" id="IPR002401">
    <property type="entry name" value="Cyt_P450_E_grp-I"/>
</dbReference>
<accession>A0ABD3TUG3</accession>
<keyword evidence="2 9" id="KW-0812">Transmembrane</keyword>
<keyword evidence="5 8" id="KW-0560">Oxidoreductase</keyword>
<dbReference type="InterPro" id="IPR017972">
    <property type="entry name" value="Cyt_P450_CS"/>
</dbReference>
<evidence type="ECO:0008006" key="12">
    <source>
        <dbReference type="Google" id="ProtNLM"/>
    </source>
</evidence>
<comment type="similarity">
    <text evidence="8">Belongs to the cytochrome P450 family.</text>
</comment>
<name>A0ABD3TUG3_9LAMI</name>
<evidence type="ECO:0000256" key="4">
    <source>
        <dbReference type="ARBA" id="ARBA00022989"/>
    </source>
</evidence>
<dbReference type="PANTHER" id="PTHR24286:SF235">
    <property type="entry name" value="CYTOCHROME P450"/>
    <property type="match status" value="1"/>
</dbReference>
<evidence type="ECO:0000256" key="5">
    <source>
        <dbReference type="ARBA" id="ARBA00023002"/>
    </source>
</evidence>
<evidence type="ECO:0000256" key="3">
    <source>
        <dbReference type="ARBA" id="ARBA00022723"/>
    </source>
</evidence>
<dbReference type="EMBL" id="JBJXBP010000003">
    <property type="protein sequence ID" value="KAL3840435.1"/>
    <property type="molecule type" value="Genomic_DNA"/>
</dbReference>
<sequence>MMFGTFSKLILEEYDEKYDDVIVFSSIITIIIIVVGAAVILNLDRKKKSISSGNGIPGRLGIPFLGETISFLAATKSTKGVYHFVTLRRQRYGKWFKTRILGRTHVFVPSIEGAKMVYSNEFGLFKKELIKSIQDLAGRKSVFVVPKDSHNKIRALLSDTFSMNNVSKFVPKIDHMVSQRLNKMETHGKSFPVLDFTMKLGFDAICDTLLSITDPGLLEQMENDFKAVYNGTLSFPLKIPGTLYYKAVKARQRIIARFKSIIADRRSGKTFSDDFLQSMLQKDSYPIEEKLDDEEIMDNIFTLILSGQSTTATAMMWNVKYLSDNQQVQNILRDEQLQVLRQKPDGALLTYEEVKKMPYGLKVIKETLRMANIVLWFPRVASADCTVDGVEIKKGWYVNVDSTYIHYDPKIHKDPLQFNPSRFDEMQKPYTYMPFSSGPRTCLGLNMAKVIMLVFLHRLTTGYEWSVDDEDPSLLGKGFIPKLRSGFPITLKPLIIN</sequence>
<protein>
    <recommendedName>
        <fullName evidence="12">Cytochrome P450</fullName>
    </recommendedName>
</protein>
<dbReference type="InterPro" id="IPR036396">
    <property type="entry name" value="Cyt_P450_sf"/>
</dbReference>
<evidence type="ECO:0000256" key="1">
    <source>
        <dbReference type="ARBA" id="ARBA00004167"/>
    </source>
</evidence>
<keyword evidence="7 8" id="KW-0349">Heme</keyword>
<dbReference type="GO" id="GO:0016020">
    <property type="term" value="C:membrane"/>
    <property type="evidence" value="ECO:0007669"/>
    <property type="project" value="UniProtKB-SubCell"/>
</dbReference>
<keyword evidence="8" id="KW-0503">Monooxygenase</keyword>
<organism evidence="10 11">
    <name type="scientific">Penstemon smallii</name>
    <dbReference type="NCBI Taxonomy" id="265156"/>
    <lineage>
        <taxon>Eukaryota</taxon>
        <taxon>Viridiplantae</taxon>
        <taxon>Streptophyta</taxon>
        <taxon>Embryophyta</taxon>
        <taxon>Tracheophyta</taxon>
        <taxon>Spermatophyta</taxon>
        <taxon>Magnoliopsida</taxon>
        <taxon>eudicotyledons</taxon>
        <taxon>Gunneridae</taxon>
        <taxon>Pentapetalae</taxon>
        <taxon>asterids</taxon>
        <taxon>lamiids</taxon>
        <taxon>Lamiales</taxon>
        <taxon>Plantaginaceae</taxon>
        <taxon>Cheloneae</taxon>
        <taxon>Penstemon</taxon>
    </lineage>
</organism>
<evidence type="ECO:0000256" key="7">
    <source>
        <dbReference type="PIRSR" id="PIRSR602401-1"/>
    </source>
</evidence>
<evidence type="ECO:0000313" key="11">
    <source>
        <dbReference type="Proteomes" id="UP001634393"/>
    </source>
</evidence>
<dbReference type="PROSITE" id="PS00086">
    <property type="entry name" value="CYTOCHROME_P450"/>
    <property type="match status" value="1"/>
</dbReference>
<reference evidence="10 11" key="1">
    <citation type="submission" date="2024-12" db="EMBL/GenBank/DDBJ databases">
        <title>The unique morphological basis and parallel evolutionary history of personate flowers in Penstemon.</title>
        <authorList>
            <person name="Depatie T.H."/>
            <person name="Wessinger C.A."/>
        </authorList>
    </citation>
    <scope>NUCLEOTIDE SEQUENCE [LARGE SCALE GENOMIC DNA]</scope>
    <source>
        <strain evidence="10">WTNN_2</strain>
        <tissue evidence="10">Leaf</tissue>
    </source>
</reference>
<keyword evidence="4 9" id="KW-1133">Transmembrane helix</keyword>
<comment type="subcellular location">
    <subcellularLocation>
        <location evidence="1">Membrane</location>
        <topology evidence="1">Single-pass membrane protein</topology>
    </subcellularLocation>
</comment>
<keyword evidence="3 7" id="KW-0479">Metal-binding</keyword>
<dbReference type="PANTHER" id="PTHR24286">
    <property type="entry name" value="CYTOCHROME P450 26"/>
    <property type="match status" value="1"/>
</dbReference>
<dbReference type="PRINTS" id="PR00463">
    <property type="entry name" value="EP450I"/>
</dbReference>
<comment type="cofactor">
    <cofactor evidence="7">
        <name>heme</name>
        <dbReference type="ChEBI" id="CHEBI:30413"/>
    </cofactor>
</comment>
<keyword evidence="11" id="KW-1185">Reference proteome</keyword>
<feature type="transmembrane region" description="Helical" evidence="9">
    <location>
        <begin position="21"/>
        <end position="43"/>
    </location>
</feature>
<comment type="caution">
    <text evidence="10">The sequence shown here is derived from an EMBL/GenBank/DDBJ whole genome shotgun (WGS) entry which is preliminary data.</text>
</comment>
<dbReference type="Gene3D" id="1.10.630.10">
    <property type="entry name" value="Cytochrome P450"/>
    <property type="match status" value="1"/>
</dbReference>
<evidence type="ECO:0000256" key="6">
    <source>
        <dbReference type="ARBA" id="ARBA00023004"/>
    </source>
</evidence>
<dbReference type="PRINTS" id="PR00385">
    <property type="entry name" value="P450"/>
</dbReference>
<gene>
    <name evidence="10" type="ORF">ACJIZ3_025026</name>
</gene>
<evidence type="ECO:0000256" key="9">
    <source>
        <dbReference type="SAM" id="Phobius"/>
    </source>
</evidence>
<proteinExistence type="inferred from homology"/>
<dbReference type="GO" id="GO:0046872">
    <property type="term" value="F:metal ion binding"/>
    <property type="evidence" value="ECO:0007669"/>
    <property type="project" value="UniProtKB-KW"/>
</dbReference>
<dbReference type="InterPro" id="IPR001128">
    <property type="entry name" value="Cyt_P450"/>
</dbReference>
<feature type="binding site" description="axial binding residue" evidence="7">
    <location>
        <position position="442"/>
    </location>
    <ligand>
        <name>heme</name>
        <dbReference type="ChEBI" id="CHEBI:30413"/>
    </ligand>
    <ligandPart>
        <name>Fe</name>
        <dbReference type="ChEBI" id="CHEBI:18248"/>
    </ligandPart>
</feature>
<evidence type="ECO:0000256" key="2">
    <source>
        <dbReference type="ARBA" id="ARBA00022692"/>
    </source>
</evidence>
<keyword evidence="6 7" id="KW-0408">Iron</keyword>
<dbReference type="SUPFAM" id="SSF48264">
    <property type="entry name" value="Cytochrome P450"/>
    <property type="match status" value="1"/>
</dbReference>
<evidence type="ECO:0000313" key="10">
    <source>
        <dbReference type="EMBL" id="KAL3840435.1"/>
    </source>
</evidence>
<evidence type="ECO:0000256" key="8">
    <source>
        <dbReference type="RuleBase" id="RU000461"/>
    </source>
</evidence>
<dbReference type="Pfam" id="PF00067">
    <property type="entry name" value="p450"/>
    <property type="match status" value="1"/>
</dbReference>
<keyword evidence="9" id="KW-0472">Membrane</keyword>